<name>X0VCU5_9ZZZZ</name>
<comment type="caution">
    <text evidence="1">The sequence shown here is derived from an EMBL/GenBank/DDBJ whole genome shotgun (WGS) entry which is preliminary data.</text>
</comment>
<accession>X0VCU5</accession>
<proteinExistence type="predicted"/>
<dbReference type="AlphaFoldDB" id="X0VCU5"/>
<evidence type="ECO:0000313" key="1">
    <source>
        <dbReference type="EMBL" id="GAG10318.1"/>
    </source>
</evidence>
<feature type="non-terminal residue" evidence="1">
    <location>
        <position position="1"/>
    </location>
</feature>
<evidence type="ECO:0008006" key="2">
    <source>
        <dbReference type="Google" id="ProtNLM"/>
    </source>
</evidence>
<protein>
    <recommendedName>
        <fullName evidence="2">Terminase large subunit gp17-like C-terminal domain-containing protein</fullName>
    </recommendedName>
</protein>
<reference evidence="1" key="1">
    <citation type="journal article" date="2014" name="Front. Microbiol.">
        <title>High frequency of phylogenetically diverse reductive dehalogenase-homologous genes in deep subseafloor sedimentary metagenomes.</title>
        <authorList>
            <person name="Kawai M."/>
            <person name="Futagami T."/>
            <person name="Toyoda A."/>
            <person name="Takaki Y."/>
            <person name="Nishi S."/>
            <person name="Hori S."/>
            <person name="Arai W."/>
            <person name="Tsubouchi T."/>
            <person name="Morono Y."/>
            <person name="Uchiyama I."/>
            <person name="Ito T."/>
            <person name="Fujiyama A."/>
            <person name="Inagaki F."/>
            <person name="Takami H."/>
        </authorList>
    </citation>
    <scope>NUCLEOTIDE SEQUENCE</scope>
    <source>
        <strain evidence="1">Expedition CK06-06</strain>
    </source>
</reference>
<organism evidence="1">
    <name type="scientific">marine sediment metagenome</name>
    <dbReference type="NCBI Taxonomy" id="412755"/>
    <lineage>
        <taxon>unclassified sequences</taxon>
        <taxon>metagenomes</taxon>
        <taxon>ecological metagenomes</taxon>
    </lineage>
</organism>
<dbReference type="EMBL" id="BARS01020693">
    <property type="protein sequence ID" value="GAG10318.1"/>
    <property type="molecule type" value="Genomic_DNA"/>
</dbReference>
<sequence length="52" mass="5941">PVVNELEAFEYEYTRTGVRYSAPEGLNDDCVCALALVNHHFRDSGPPRLRYV</sequence>
<dbReference type="Gene3D" id="3.30.420.240">
    <property type="match status" value="1"/>
</dbReference>
<gene>
    <name evidence="1" type="ORF">S01H1_33341</name>
</gene>